<evidence type="ECO:0000256" key="1">
    <source>
        <dbReference type="ARBA" id="ARBA00004651"/>
    </source>
</evidence>
<evidence type="ECO:0000256" key="2">
    <source>
        <dbReference type="ARBA" id="ARBA00022475"/>
    </source>
</evidence>
<comment type="similarity">
    <text evidence="6">Belongs to the ABC-4 integral membrane protein family.</text>
</comment>
<feature type="domain" description="MacB-like periplasmic core" evidence="9">
    <location>
        <begin position="19"/>
        <end position="242"/>
    </location>
</feature>
<accession>Q024U8</accession>
<dbReference type="InterPro" id="IPR050250">
    <property type="entry name" value="Macrolide_Exporter_MacB"/>
</dbReference>
<dbReference type="GO" id="GO:0005886">
    <property type="term" value="C:plasma membrane"/>
    <property type="evidence" value="ECO:0007669"/>
    <property type="project" value="UniProtKB-SubCell"/>
</dbReference>
<protein>
    <recommendedName>
        <fullName evidence="11">ABC transporter permease</fullName>
    </recommendedName>
</protein>
<proteinExistence type="inferred from homology"/>
<dbReference type="STRING" id="234267.Acid_2489"/>
<feature type="transmembrane region" description="Helical" evidence="7">
    <location>
        <begin position="376"/>
        <end position="399"/>
    </location>
</feature>
<dbReference type="PANTHER" id="PTHR30572">
    <property type="entry name" value="MEMBRANE COMPONENT OF TRANSPORTER-RELATED"/>
    <property type="match status" value="1"/>
</dbReference>
<dbReference type="NCBIfam" id="TIGR03434">
    <property type="entry name" value="ADOP"/>
    <property type="match status" value="1"/>
</dbReference>
<feature type="transmembrane region" description="Helical" evidence="7">
    <location>
        <begin position="420"/>
        <end position="439"/>
    </location>
</feature>
<evidence type="ECO:0000256" key="6">
    <source>
        <dbReference type="ARBA" id="ARBA00038076"/>
    </source>
</evidence>
<keyword evidence="4 7" id="KW-1133">Transmembrane helix</keyword>
<evidence type="ECO:0000259" key="9">
    <source>
        <dbReference type="Pfam" id="PF12704"/>
    </source>
</evidence>
<dbReference type="KEGG" id="sus:Acid_2489"/>
<feature type="transmembrane region" description="Helical" evidence="7">
    <location>
        <begin position="335"/>
        <end position="356"/>
    </location>
</feature>
<dbReference type="Pfam" id="PF02687">
    <property type="entry name" value="FtsX"/>
    <property type="match status" value="2"/>
</dbReference>
<comment type="subcellular location">
    <subcellularLocation>
        <location evidence="1">Cell membrane</location>
        <topology evidence="1">Multi-pass membrane protein</topology>
    </subcellularLocation>
</comment>
<evidence type="ECO:0000256" key="7">
    <source>
        <dbReference type="SAM" id="Phobius"/>
    </source>
</evidence>
<dbReference type="InterPro" id="IPR017800">
    <property type="entry name" value="ADOP"/>
</dbReference>
<keyword evidence="2" id="KW-1003">Cell membrane</keyword>
<keyword evidence="5 7" id="KW-0472">Membrane</keyword>
<gene>
    <name evidence="10" type="ordered locus">Acid_2489</name>
</gene>
<feature type="transmembrane region" description="Helical" evidence="7">
    <location>
        <begin position="682"/>
        <end position="706"/>
    </location>
</feature>
<dbReference type="InterPro" id="IPR003838">
    <property type="entry name" value="ABC3_permease_C"/>
</dbReference>
<sequence length="804" mass="85732">MNDIRYALRGFARNPGFVAAAVLSLGIGIGANTAIFSVADALLLRPLPYRDADRLAILWNRSPGLNIAQDWFSTAQYLDIRNGHHGFEELALALGGNANLTGTGEPERVGVVRVSSGLLPMLGARTAMGRLFEAREDTELPAATAILSYGTWMRRYGGDARVLDRAITLDGRRYRVVGVMARGFALPHEVLPTLGGPEEPDILLPLPLAASAVQARNREDYNVIGRLKRGVTLQGAQAEMDAITARLRAAHADLYPPNGGLTFGIVPLKEQVVGDSRRTVLILMGAVVFVLTIACANVANLMLSRGMARSREMAVRAALGAGRARIVRQLLTESVVLGIAGGTLGVALAAWSVQWIRVLGPKSVPRVGEIAINGTVLGFTLGVSVLSGVLFGLAPALRVSRADLHAGMSRAGRGDRLRRLLVVSELALSVVLLIGSGLLLRSFARLLEVAPGFDAKNVLTLGLTMTGAKYGNSTMVLATYRELWQRLARLPGIAAAGGVSALPLSEVYAWGPIIVEGRTPPRGESFLNADERIAAGDYFLAMQIPLRRGRYFNEQDTADKPRVAIVDEYMAQQLWPGQDAIGKRFRPGGVDNAQRWITVVGVVGRVKQYTLDADSRIALYLAHTQSPRREMSVVVRGVGPAAPAVRREIRAVDADLPVYQVRTMEAQVAESLARRKFTLTMLGLFAALALGLAGIGIYGVMAFLVTQGTREIGIRMALGASSGGILGWVLKRAVGMAAVGIAIGLAAAIPLARLLRSLLFGVRESDALTFAAASVVLGAIALAASYVPARRASRIDPMVSLRAE</sequence>
<evidence type="ECO:0008006" key="11">
    <source>
        <dbReference type="Google" id="ProtNLM"/>
    </source>
</evidence>
<feature type="transmembrane region" description="Helical" evidence="7">
    <location>
        <begin position="767"/>
        <end position="789"/>
    </location>
</feature>
<evidence type="ECO:0000256" key="5">
    <source>
        <dbReference type="ARBA" id="ARBA00023136"/>
    </source>
</evidence>
<feature type="transmembrane region" description="Helical" evidence="7">
    <location>
        <begin position="280"/>
        <end position="303"/>
    </location>
</feature>
<dbReference type="InParanoid" id="Q024U8"/>
<evidence type="ECO:0000313" key="10">
    <source>
        <dbReference type="EMBL" id="ABJ83478.1"/>
    </source>
</evidence>
<feature type="domain" description="ABC3 transporter permease C-terminal" evidence="8">
    <location>
        <begin position="286"/>
        <end position="402"/>
    </location>
</feature>
<dbReference type="EMBL" id="CP000473">
    <property type="protein sequence ID" value="ABJ83478.1"/>
    <property type="molecule type" value="Genomic_DNA"/>
</dbReference>
<evidence type="ECO:0000259" key="8">
    <source>
        <dbReference type="Pfam" id="PF02687"/>
    </source>
</evidence>
<dbReference type="Pfam" id="PF12704">
    <property type="entry name" value="MacB_PCD"/>
    <property type="match status" value="2"/>
</dbReference>
<dbReference type="HOGENOM" id="CLU_009433_1_0_0"/>
<feature type="transmembrane region" description="Helical" evidence="7">
    <location>
        <begin position="737"/>
        <end position="755"/>
    </location>
</feature>
<reference evidence="10" key="1">
    <citation type="submission" date="2006-10" db="EMBL/GenBank/DDBJ databases">
        <title>Complete sequence of Solibacter usitatus Ellin6076.</title>
        <authorList>
            <consortium name="US DOE Joint Genome Institute"/>
            <person name="Copeland A."/>
            <person name="Lucas S."/>
            <person name="Lapidus A."/>
            <person name="Barry K."/>
            <person name="Detter J.C."/>
            <person name="Glavina del Rio T."/>
            <person name="Hammon N."/>
            <person name="Israni S."/>
            <person name="Dalin E."/>
            <person name="Tice H."/>
            <person name="Pitluck S."/>
            <person name="Thompson L.S."/>
            <person name="Brettin T."/>
            <person name="Bruce D."/>
            <person name="Han C."/>
            <person name="Tapia R."/>
            <person name="Gilna P."/>
            <person name="Schmutz J."/>
            <person name="Larimer F."/>
            <person name="Land M."/>
            <person name="Hauser L."/>
            <person name="Kyrpides N."/>
            <person name="Mikhailova N."/>
            <person name="Janssen P.H."/>
            <person name="Kuske C.R."/>
            <person name="Richardson P."/>
        </authorList>
    </citation>
    <scope>NUCLEOTIDE SEQUENCE</scope>
    <source>
        <strain evidence="10">Ellin6076</strain>
    </source>
</reference>
<dbReference type="PANTHER" id="PTHR30572:SF4">
    <property type="entry name" value="ABC TRANSPORTER PERMEASE YTRF"/>
    <property type="match status" value="1"/>
</dbReference>
<dbReference type="GO" id="GO:0022857">
    <property type="term" value="F:transmembrane transporter activity"/>
    <property type="evidence" value="ECO:0007669"/>
    <property type="project" value="TreeGrafter"/>
</dbReference>
<dbReference type="InterPro" id="IPR025857">
    <property type="entry name" value="MacB_PCD"/>
</dbReference>
<feature type="domain" description="MacB-like periplasmic core" evidence="9">
    <location>
        <begin position="489"/>
        <end position="651"/>
    </location>
</feature>
<dbReference type="AlphaFoldDB" id="Q024U8"/>
<evidence type="ECO:0000256" key="3">
    <source>
        <dbReference type="ARBA" id="ARBA00022692"/>
    </source>
</evidence>
<keyword evidence="3 7" id="KW-0812">Transmembrane</keyword>
<organism evidence="10">
    <name type="scientific">Solibacter usitatus (strain Ellin6076)</name>
    <dbReference type="NCBI Taxonomy" id="234267"/>
    <lineage>
        <taxon>Bacteria</taxon>
        <taxon>Pseudomonadati</taxon>
        <taxon>Acidobacteriota</taxon>
        <taxon>Terriglobia</taxon>
        <taxon>Bryobacterales</taxon>
        <taxon>Solibacteraceae</taxon>
        <taxon>Candidatus Solibacter</taxon>
    </lineage>
</organism>
<evidence type="ECO:0000256" key="4">
    <source>
        <dbReference type="ARBA" id="ARBA00022989"/>
    </source>
</evidence>
<dbReference type="eggNOG" id="COG0577">
    <property type="taxonomic scope" value="Bacteria"/>
</dbReference>
<name>Q024U8_SOLUE</name>
<feature type="domain" description="ABC3 transporter permease C-terminal" evidence="8">
    <location>
        <begin position="684"/>
        <end position="797"/>
    </location>
</feature>